<reference evidence="3 4" key="1">
    <citation type="journal article" date="2015" name="Stand. Genomic Sci.">
        <title>Genomic Encyclopedia of Bacterial and Archaeal Type Strains, Phase III: the genomes of soil and plant-associated and newly described type strains.</title>
        <authorList>
            <person name="Whitman W.B."/>
            <person name="Woyke T."/>
            <person name="Klenk H.P."/>
            <person name="Zhou Y."/>
            <person name="Lilburn T.G."/>
            <person name="Beck B.J."/>
            <person name="De Vos P."/>
            <person name="Vandamme P."/>
            <person name="Eisen J.A."/>
            <person name="Garrity G."/>
            <person name="Hugenholtz P."/>
            <person name="Kyrpides N.C."/>
        </authorList>
    </citation>
    <scope>NUCLEOTIDE SEQUENCE [LARGE SCALE GENOMIC DNA]</scope>
    <source>
        <strain evidence="3 4">CECT 7306</strain>
    </source>
</reference>
<evidence type="ECO:0000256" key="1">
    <source>
        <dbReference type="SAM" id="MobiDB-lite"/>
    </source>
</evidence>
<dbReference type="OrthoDB" id="9791166at2"/>
<dbReference type="Pfam" id="PF03929">
    <property type="entry name" value="PepSY_TM"/>
    <property type="match status" value="1"/>
</dbReference>
<feature type="compositionally biased region" description="Basic and acidic residues" evidence="1">
    <location>
        <begin position="307"/>
        <end position="331"/>
    </location>
</feature>
<dbReference type="Proteomes" id="UP000276232">
    <property type="component" value="Unassembled WGS sequence"/>
</dbReference>
<proteinExistence type="predicted"/>
<feature type="region of interest" description="Disordered" evidence="1">
    <location>
        <begin position="293"/>
        <end position="331"/>
    </location>
</feature>
<evidence type="ECO:0000256" key="2">
    <source>
        <dbReference type="SAM" id="Phobius"/>
    </source>
</evidence>
<feature type="transmembrane region" description="Helical" evidence="2">
    <location>
        <begin position="514"/>
        <end position="532"/>
    </location>
</feature>
<dbReference type="PANTHER" id="PTHR34219">
    <property type="entry name" value="IRON-REGULATED INNER MEMBRANE PROTEIN-RELATED"/>
    <property type="match status" value="1"/>
</dbReference>
<gene>
    <name evidence="3" type="ORF">EDC03_0883</name>
</gene>
<feature type="transmembrane region" description="Helical" evidence="2">
    <location>
        <begin position="189"/>
        <end position="210"/>
    </location>
</feature>
<feature type="compositionally biased region" description="Pro residues" evidence="1">
    <location>
        <begin position="1"/>
        <end position="14"/>
    </location>
</feature>
<evidence type="ECO:0000313" key="3">
    <source>
        <dbReference type="EMBL" id="ROP44755.1"/>
    </source>
</evidence>
<feature type="transmembrane region" description="Helical" evidence="2">
    <location>
        <begin position="489"/>
        <end position="508"/>
    </location>
</feature>
<evidence type="ECO:0000313" key="4">
    <source>
        <dbReference type="Proteomes" id="UP000276232"/>
    </source>
</evidence>
<dbReference type="InterPro" id="IPR005625">
    <property type="entry name" value="PepSY-ass_TM"/>
</dbReference>
<dbReference type="RefSeq" id="WP_123378996.1">
    <property type="nucleotide sequence ID" value="NZ_RJKN01000002.1"/>
</dbReference>
<feature type="transmembrane region" description="Helical" evidence="2">
    <location>
        <begin position="241"/>
        <end position="260"/>
    </location>
</feature>
<sequence length="543" mass="56538">MTTTTPPRPAPPADPADRPEPAPRGRTADLLRPLLLRLHFLAGLFVAPFVLVAAVSGGLYALTPVIERPIYADLLTVDPVTAPLPLADQVLAATAAAADGTVPGVDADAPGMGGDVVAVRPAPDVEGTTRVMLDDGTLPESTTRAVFVHPGTGVVLGSEYVYGTSGAMPVHTWVGLLHRQLHLGEAGRLYSELAASWLWVVALGGLALWVGRARRRRSAKALVVPQTSGPRRARLRSWHGVVGLGLVLGMLMLSATGLTWSRFAGTNITDLRAAAGWSNPALETGLTAGAGAEVVPEDSPDAASGAADEHADHGGAGEDMTADEHAAHSDEEHAAITGEDDGHAGHGSALPTTTADWSGVDDVLASARGADITAGKLEIKPPADVDEAWAVTEIDRGFPTQVDAVAVDGSTGEVVSDTRFADYPFMAKMARWGVDVHMGSMFGLVNQVALALLAAGVAAVTVLGYRMWWSRRPPRGPWWRLPAAPARGGLRRLPLPVLVPLVLVVVAVGYALPMLAASLVVFLVADAAVGVVRRRRPQAPATT</sequence>
<organism evidence="3 4">
    <name type="scientific">Pseudokineococcus lusitanus</name>
    <dbReference type="NCBI Taxonomy" id="763993"/>
    <lineage>
        <taxon>Bacteria</taxon>
        <taxon>Bacillati</taxon>
        <taxon>Actinomycetota</taxon>
        <taxon>Actinomycetes</taxon>
        <taxon>Kineosporiales</taxon>
        <taxon>Kineosporiaceae</taxon>
        <taxon>Pseudokineococcus</taxon>
    </lineage>
</organism>
<dbReference type="AlphaFoldDB" id="A0A3N1HQI2"/>
<feature type="transmembrane region" description="Helical" evidence="2">
    <location>
        <begin position="448"/>
        <end position="468"/>
    </location>
</feature>
<dbReference type="PANTHER" id="PTHR34219:SF1">
    <property type="entry name" value="PEPSY DOMAIN-CONTAINING PROTEIN"/>
    <property type="match status" value="1"/>
</dbReference>
<name>A0A3N1HQI2_9ACTN</name>
<keyword evidence="2" id="KW-0472">Membrane</keyword>
<dbReference type="InParanoid" id="A0A3N1HQI2"/>
<feature type="region of interest" description="Disordered" evidence="1">
    <location>
        <begin position="1"/>
        <end position="26"/>
    </location>
</feature>
<comment type="caution">
    <text evidence="3">The sequence shown here is derived from an EMBL/GenBank/DDBJ whole genome shotgun (WGS) entry which is preliminary data.</text>
</comment>
<keyword evidence="2" id="KW-1133">Transmembrane helix</keyword>
<keyword evidence="4" id="KW-1185">Reference proteome</keyword>
<protein>
    <submittedName>
        <fullName evidence="3">Putative iron-regulated membrane protein</fullName>
    </submittedName>
</protein>
<feature type="compositionally biased region" description="Basic and acidic residues" evidence="1">
    <location>
        <begin position="15"/>
        <end position="26"/>
    </location>
</feature>
<accession>A0A3N1HQI2</accession>
<dbReference type="EMBL" id="RJKN01000002">
    <property type="protein sequence ID" value="ROP44755.1"/>
    <property type="molecule type" value="Genomic_DNA"/>
</dbReference>
<feature type="transmembrane region" description="Helical" evidence="2">
    <location>
        <begin position="34"/>
        <end position="62"/>
    </location>
</feature>
<keyword evidence="2" id="KW-0812">Transmembrane</keyword>